<evidence type="ECO:0000256" key="1">
    <source>
        <dbReference type="ARBA" id="ARBA00022428"/>
    </source>
</evidence>
<proteinExistence type="predicted"/>
<name>A0A1M5CR11_9BACT</name>
<organism evidence="3 4">
    <name type="scientific">Fodinibius roseus</name>
    <dbReference type="NCBI Taxonomy" id="1194090"/>
    <lineage>
        <taxon>Bacteria</taxon>
        <taxon>Pseudomonadati</taxon>
        <taxon>Balneolota</taxon>
        <taxon>Balneolia</taxon>
        <taxon>Balneolales</taxon>
        <taxon>Balneolaceae</taxon>
        <taxon>Fodinibius</taxon>
    </lineage>
</organism>
<keyword evidence="3" id="KW-0489">Methyltransferase</keyword>
<reference evidence="3 4" key="1">
    <citation type="submission" date="2016-11" db="EMBL/GenBank/DDBJ databases">
        <authorList>
            <person name="Jaros S."/>
            <person name="Januszkiewicz K."/>
            <person name="Wedrychowicz H."/>
        </authorList>
    </citation>
    <scope>NUCLEOTIDE SEQUENCE [LARGE SCALE GENOMIC DNA]</scope>
    <source>
        <strain evidence="3 4">DSM 21986</strain>
    </source>
</reference>
<gene>
    <name evidence="3" type="ORF">SAMN05443144_11059</name>
</gene>
<dbReference type="GO" id="GO:0032259">
    <property type="term" value="P:methylation"/>
    <property type="evidence" value="ECO:0007669"/>
    <property type="project" value="UniProtKB-KW"/>
</dbReference>
<dbReference type="SUPFAM" id="SSF53335">
    <property type="entry name" value="S-adenosyl-L-methionine-dependent methyltransferases"/>
    <property type="match status" value="1"/>
</dbReference>
<dbReference type="PANTHER" id="PTHR42912:SF80">
    <property type="entry name" value="METHYLTRANSFERASE DOMAIN-CONTAINING PROTEIN"/>
    <property type="match status" value="1"/>
</dbReference>
<dbReference type="GO" id="GO:0009234">
    <property type="term" value="P:menaquinone biosynthetic process"/>
    <property type="evidence" value="ECO:0007669"/>
    <property type="project" value="UniProtKB-KW"/>
</dbReference>
<dbReference type="AlphaFoldDB" id="A0A1M5CR11"/>
<keyword evidence="4" id="KW-1185">Reference proteome</keyword>
<dbReference type="RefSeq" id="WP_073063643.1">
    <property type="nucleotide sequence ID" value="NZ_FQUS01000010.1"/>
</dbReference>
<dbReference type="InterPro" id="IPR013216">
    <property type="entry name" value="Methyltransf_11"/>
</dbReference>
<dbReference type="InterPro" id="IPR004033">
    <property type="entry name" value="UbiE/COQ5_MeTrFase"/>
</dbReference>
<dbReference type="GO" id="GO:0008757">
    <property type="term" value="F:S-adenosylmethionine-dependent methyltransferase activity"/>
    <property type="evidence" value="ECO:0007669"/>
    <property type="project" value="InterPro"/>
</dbReference>
<evidence type="ECO:0000313" key="4">
    <source>
        <dbReference type="Proteomes" id="UP000184041"/>
    </source>
</evidence>
<dbReference type="PROSITE" id="PS51608">
    <property type="entry name" value="SAM_MT_UBIE"/>
    <property type="match status" value="1"/>
</dbReference>
<dbReference type="OrthoDB" id="9795634at2"/>
<evidence type="ECO:0000259" key="2">
    <source>
        <dbReference type="Pfam" id="PF08241"/>
    </source>
</evidence>
<dbReference type="InterPro" id="IPR029063">
    <property type="entry name" value="SAM-dependent_MTases_sf"/>
</dbReference>
<keyword evidence="3" id="KW-0808">Transferase</keyword>
<dbReference type="Proteomes" id="UP000184041">
    <property type="component" value="Unassembled WGS sequence"/>
</dbReference>
<evidence type="ECO:0000313" key="3">
    <source>
        <dbReference type="EMBL" id="SHF57087.1"/>
    </source>
</evidence>
<dbReference type="CDD" id="cd02440">
    <property type="entry name" value="AdoMet_MTases"/>
    <property type="match status" value="1"/>
</dbReference>
<dbReference type="Pfam" id="PF08241">
    <property type="entry name" value="Methyltransf_11"/>
    <property type="match status" value="1"/>
</dbReference>
<dbReference type="EMBL" id="FQUS01000010">
    <property type="protein sequence ID" value="SHF57087.1"/>
    <property type="molecule type" value="Genomic_DNA"/>
</dbReference>
<sequence>MKPSLQRRIQRYGWDRAAPHYATGWQEQLWPAQESLLAEADPQPGEQILDISCGTGLVTMPVAEIVHPGGSVTGVDLSEGMIEKARTEKEQKGMDTVSFRRMDAEDLDLPQNSFDVVICSLGLMYLPHPEKALKEMFRVLKPGGRAAALVWGERRHCGWAEIFAIVDRRVQSDVCPLFFQMGTGNALSKAFKEAGFEEPKSKRFSYELHFRNDEQACVAAFLGGAVALAYQKFDNQIREEVCQEYLDSIRQYRNERSYRVPGEFVITKGVKTEAG</sequence>
<accession>A0A1M5CR11</accession>
<dbReference type="PANTHER" id="PTHR42912">
    <property type="entry name" value="METHYLTRANSFERASE"/>
    <property type="match status" value="1"/>
</dbReference>
<feature type="domain" description="Methyltransferase type 11" evidence="2">
    <location>
        <begin position="49"/>
        <end position="147"/>
    </location>
</feature>
<dbReference type="InterPro" id="IPR050508">
    <property type="entry name" value="Methyltransf_Superfamily"/>
</dbReference>
<dbReference type="STRING" id="1194090.SAMN05443144_11059"/>
<keyword evidence="3" id="KW-0830">Ubiquinone</keyword>
<dbReference type="Gene3D" id="3.40.50.150">
    <property type="entry name" value="Vaccinia Virus protein VP39"/>
    <property type="match status" value="1"/>
</dbReference>
<protein>
    <submittedName>
        <fullName evidence="3">Ubiquinone/menaquinone biosynthesis C-methylase UbiE</fullName>
    </submittedName>
</protein>
<keyword evidence="1" id="KW-0474">Menaquinone biosynthesis</keyword>